<keyword evidence="3" id="KW-1185">Reference proteome</keyword>
<dbReference type="SUPFAM" id="SSF50129">
    <property type="entry name" value="GroES-like"/>
    <property type="match status" value="1"/>
</dbReference>
<reference evidence="2 3" key="1">
    <citation type="submission" date="2020-02" db="EMBL/GenBank/DDBJ databases">
        <authorList>
            <person name="Gao J."/>
            <person name="Sun J."/>
        </authorList>
    </citation>
    <scope>NUCLEOTIDE SEQUENCE [LARGE SCALE GENOMIC DNA]</scope>
    <source>
        <strain evidence="2 3">7124</strain>
    </source>
</reference>
<dbReference type="Proteomes" id="UP000480151">
    <property type="component" value="Unassembled WGS sequence"/>
</dbReference>
<dbReference type="Gene3D" id="3.90.180.10">
    <property type="entry name" value="Medium-chain alcohol dehydrogenases, catalytic domain"/>
    <property type="match status" value="1"/>
</dbReference>
<dbReference type="SUPFAM" id="SSF51735">
    <property type="entry name" value="NAD(P)-binding Rossmann-fold domains"/>
    <property type="match status" value="1"/>
</dbReference>
<comment type="caution">
    <text evidence="2">The sequence shown here is derived from an EMBL/GenBank/DDBJ whole genome shotgun (WGS) entry which is preliminary data.</text>
</comment>
<dbReference type="InterPro" id="IPR013154">
    <property type="entry name" value="ADH-like_N"/>
</dbReference>
<dbReference type="InterPro" id="IPR011032">
    <property type="entry name" value="GroES-like_sf"/>
</dbReference>
<evidence type="ECO:0000259" key="1">
    <source>
        <dbReference type="SMART" id="SM00829"/>
    </source>
</evidence>
<accession>A0A6M1PMD8</accession>
<name>A0A6M1PMD8_9BACL</name>
<dbReference type="RefSeq" id="WP_165101746.1">
    <property type="nucleotide sequence ID" value="NZ_JAAKGU010000010.1"/>
</dbReference>
<protein>
    <submittedName>
        <fullName evidence="2">Zinc-binding dehydrogenase</fullName>
    </submittedName>
</protein>
<gene>
    <name evidence="2" type="ORF">G5B47_19710</name>
</gene>
<dbReference type="Pfam" id="PF08240">
    <property type="entry name" value="ADH_N"/>
    <property type="match status" value="1"/>
</dbReference>
<sequence>MFNSRVIVTAYGGPEVLTLVQEPLRMPDRDEVRVKVQSSGVALADIMRREGKFPNPPMPPFTPGYDAVGVIDELGEDVKQFRKGDKVAVFYNGTGGYAAYVYAKSDELVAVPPQMDSSLAVAAVLNYVTAYQMLHRIAKVSEGESILIHGASGGTGTALLELGRLAKLKMYGTASLAKHHIVSGYGAIPIDYRNEDFVDVLRLHAPEGINAVFDPIGGENYERSLRTLSRNGRFISYGYTSVLQERDSGNWEKEWSRLAKAQTTEQGHPMHLYSITLLKKEQPDWFREDASAVLSLLEDGLIHPLVSHRIPLQEAAKAQELLERSLAVGKVVLVN</sequence>
<dbReference type="SMART" id="SM00829">
    <property type="entry name" value="PKS_ER"/>
    <property type="match status" value="1"/>
</dbReference>
<evidence type="ECO:0000313" key="3">
    <source>
        <dbReference type="Proteomes" id="UP000480151"/>
    </source>
</evidence>
<feature type="domain" description="Enoyl reductase (ER)" evidence="1">
    <location>
        <begin position="12"/>
        <end position="333"/>
    </location>
</feature>
<evidence type="ECO:0000313" key="2">
    <source>
        <dbReference type="EMBL" id="NGM84639.1"/>
    </source>
</evidence>
<dbReference type="InterPro" id="IPR051397">
    <property type="entry name" value="Zn-ADH-like_protein"/>
</dbReference>
<dbReference type="PANTHER" id="PTHR43677:SF4">
    <property type="entry name" value="QUINONE OXIDOREDUCTASE-LIKE PROTEIN 2"/>
    <property type="match status" value="1"/>
</dbReference>
<dbReference type="Gene3D" id="3.40.50.720">
    <property type="entry name" value="NAD(P)-binding Rossmann-like Domain"/>
    <property type="match status" value="1"/>
</dbReference>
<dbReference type="InterPro" id="IPR036291">
    <property type="entry name" value="NAD(P)-bd_dom_sf"/>
</dbReference>
<dbReference type="AlphaFoldDB" id="A0A6M1PMD8"/>
<dbReference type="EMBL" id="JAAKGU010000010">
    <property type="protein sequence ID" value="NGM84639.1"/>
    <property type="molecule type" value="Genomic_DNA"/>
</dbReference>
<proteinExistence type="predicted"/>
<dbReference type="PANTHER" id="PTHR43677">
    <property type="entry name" value="SHORT-CHAIN DEHYDROGENASE/REDUCTASE"/>
    <property type="match status" value="1"/>
</dbReference>
<organism evidence="2 3">
    <name type="scientific">Paenibacillus apii</name>
    <dbReference type="NCBI Taxonomy" id="1850370"/>
    <lineage>
        <taxon>Bacteria</taxon>
        <taxon>Bacillati</taxon>
        <taxon>Bacillota</taxon>
        <taxon>Bacilli</taxon>
        <taxon>Bacillales</taxon>
        <taxon>Paenibacillaceae</taxon>
        <taxon>Paenibacillus</taxon>
    </lineage>
</organism>
<dbReference type="GO" id="GO:0016491">
    <property type="term" value="F:oxidoreductase activity"/>
    <property type="evidence" value="ECO:0007669"/>
    <property type="project" value="InterPro"/>
</dbReference>
<dbReference type="InterPro" id="IPR020843">
    <property type="entry name" value="ER"/>
</dbReference>
<dbReference type="Pfam" id="PF13602">
    <property type="entry name" value="ADH_zinc_N_2"/>
    <property type="match status" value="1"/>
</dbReference>